<comment type="caution">
    <text evidence="2">The sequence shown here is derived from an EMBL/GenBank/DDBJ whole genome shotgun (WGS) entry which is preliminary data.</text>
</comment>
<sequence>MSSQLSNTITDAVTQTNTRPERDAPTIALASLYQATAHGLGVAVENAVSVQQQNYILMQAATTQAVMLLLSTNGADRPPTEVPAPTHGAQQAKAIAASLEAVTNAQLEAFASKAGHENVGPWCQTARELMSTAAQGLRELQEASREADFAMVKQAAIASVLIHMINAPDQLEAYQKMLKVIAEL</sequence>
<evidence type="ECO:0000256" key="1">
    <source>
        <dbReference type="SAM" id="MobiDB-lite"/>
    </source>
</evidence>
<dbReference type="EMBL" id="SJTG01000008">
    <property type="protein sequence ID" value="TCI06020.1"/>
    <property type="molecule type" value="Genomic_DNA"/>
</dbReference>
<dbReference type="InterPro" id="IPR021070">
    <property type="entry name" value="Killing_trait_RebB"/>
</dbReference>
<keyword evidence="3" id="KW-1185">Reference proteome</keyword>
<evidence type="ECO:0000313" key="2">
    <source>
        <dbReference type="EMBL" id="TCI06020.1"/>
    </source>
</evidence>
<protein>
    <submittedName>
        <fullName evidence="2">Uncharacterized protein</fullName>
    </submittedName>
</protein>
<accession>A0A4V2NKZ2</accession>
<reference evidence="2 3" key="1">
    <citation type="submission" date="2019-02" db="EMBL/GenBank/DDBJ databases">
        <title>Dyella amyloliquefaciens sp. nov., isolated from forest soil.</title>
        <authorList>
            <person name="Gao Z.-H."/>
            <person name="Qiu L.-H."/>
        </authorList>
    </citation>
    <scope>NUCLEOTIDE SEQUENCE [LARGE SCALE GENOMIC DNA]</scope>
    <source>
        <strain evidence="2 3">KACC 12747</strain>
    </source>
</reference>
<dbReference type="Pfam" id="PF11747">
    <property type="entry name" value="RebB"/>
    <property type="match status" value="1"/>
</dbReference>
<feature type="compositionally biased region" description="Polar residues" evidence="1">
    <location>
        <begin position="1"/>
        <end position="18"/>
    </location>
</feature>
<proteinExistence type="predicted"/>
<gene>
    <name evidence="2" type="ORF">EZM97_36110</name>
</gene>
<feature type="region of interest" description="Disordered" evidence="1">
    <location>
        <begin position="1"/>
        <end position="22"/>
    </location>
</feature>
<name>A0A4V2NKZ2_9GAMM</name>
<dbReference type="AlphaFoldDB" id="A0A4V2NKZ2"/>
<dbReference type="Proteomes" id="UP000291822">
    <property type="component" value="Unassembled WGS sequence"/>
</dbReference>
<organism evidence="2 3">
    <name type="scientific">Dyella soli</name>
    <dbReference type="NCBI Taxonomy" id="522319"/>
    <lineage>
        <taxon>Bacteria</taxon>
        <taxon>Pseudomonadati</taxon>
        <taxon>Pseudomonadota</taxon>
        <taxon>Gammaproteobacteria</taxon>
        <taxon>Lysobacterales</taxon>
        <taxon>Rhodanobacteraceae</taxon>
        <taxon>Dyella</taxon>
    </lineage>
</organism>
<evidence type="ECO:0000313" key="3">
    <source>
        <dbReference type="Proteomes" id="UP000291822"/>
    </source>
</evidence>